<dbReference type="SUPFAM" id="SSF88723">
    <property type="entry name" value="PIN domain-like"/>
    <property type="match status" value="1"/>
</dbReference>
<evidence type="ECO:0000313" key="2">
    <source>
        <dbReference type="EMBL" id="HII74603.1"/>
    </source>
</evidence>
<evidence type="ECO:0000259" key="1">
    <source>
        <dbReference type="Pfam" id="PF01850"/>
    </source>
</evidence>
<dbReference type="OMA" id="LTEVYYV"/>
<dbReference type="AlphaFoldDB" id="A0A832TLF7"/>
<dbReference type="InterPro" id="IPR029060">
    <property type="entry name" value="PIN-like_dom_sf"/>
</dbReference>
<protein>
    <submittedName>
        <fullName evidence="2">Type II toxin-antitoxin system VapC family toxin</fullName>
    </submittedName>
</protein>
<evidence type="ECO:0000313" key="3">
    <source>
        <dbReference type="Proteomes" id="UP000646844"/>
    </source>
</evidence>
<comment type="caution">
    <text evidence="2">The sequence shown here is derived from an EMBL/GenBank/DDBJ whole genome shotgun (WGS) entry which is preliminary data.</text>
</comment>
<reference evidence="2" key="1">
    <citation type="journal article" date="2020" name="bioRxiv">
        <title>A rank-normalized archaeal taxonomy based on genome phylogeny resolves widespread incomplete and uneven classifications.</title>
        <authorList>
            <person name="Rinke C."/>
            <person name="Chuvochina M."/>
            <person name="Mussig A.J."/>
            <person name="Chaumeil P.-A."/>
            <person name="Waite D.W."/>
            <person name="Whitman W.B."/>
            <person name="Parks D.H."/>
            <person name="Hugenholtz P."/>
        </authorList>
    </citation>
    <scope>NUCLEOTIDE SEQUENCE</scope>
    <source>
        <strain evidence="2">UBA8838</strain>
    </source>
</reference>
<accession>A0A832TLF7</accession>
<sequence length="131" mass="15039">MVFDSGVVIDILLGSNEGKKIEKFIEENLDEIVINELNLEEIKYIICRKNNVEKAEEVEIFLKSSGYFNVFPFTNVRGEIYRLKCKYPISLADASSIATAKILGIPAMFKREKEIEPFKNELNVIFTDELI</sequence>
<dbReference type="Gene3D" id="3.40.50.1010">
    <property type="entry name" value="5'-nuclease"/>
    <property type="match status" value="1"/>
</dbReference>
<dbReference type="InterPro" id="IPR002716">
    <property type="entry name" value="PIN_dom"/>
</dbReference>
<organism evidence="2 3">
    <name type="scientific">Sulfurisphaera tokodaii</name>
    <dbReference type="NCBI Taxonomy" id="111955"/>
    <lineage>
        <taxon>Archaea</taxon>
        <taxon>Thermoproteota</taxon>
        <taxon>Thermoprotei</taxon>
        <taxon>Sulfolobales</taxon>
        <taxon>Sulfolobaceae</taxon>
        <taxon>Sulfurisphaera</taxon>
    </lineage>
</organism>
<dbReference type="EMBL" id="DUJO01000048">
    <property type="protein sequence ID" value="HII74603.1"/>
    <property type="molecule type" value="Genomic_DNA"/>
</dbReference>
<dbReference type="Proteomes" id="UP000646844">
    <property type="component" value="Unassembled WGS sequence"/>
</dbReference>
<dbReference type="Pfam" id="PF01850">
    <property type="entry name" value="PIN"/>
    <property type="match status" value="1"/>
</dbReference>
<dbReference type="RefSeq" id="WP_010978777.1">
    <property type="nucleotide sequence ID" value="NZ_BAABQO010000014.1"/>
</dbReference>
<feature type="domain" description="PIN" evidence="1">
    <location>
        <begin position="1"/>
        <end position="110"/>
    </location>
</feature>
<dbReference type="CDD" id="cd18689">
    <property type="entry name" value="PIN_VapC-like"/>
    <property type="match status" value="1"/>
</dbReference>
<proteinExistence type="predicted"/>
<name>A0A832TLF7_9CREN</name>
<gene>
    <name evidence="2" type="ORF">HA332_09570</name>
</gene>
<dbReference type="GeneID" id="1458744"/>